<dbReference type="Proteomes" id="UP000049979">
    <property type="component" value="Unassembled WGS sequence"/>
</dbReference>
<dbReference type="EMBL" id="CYXV01000009">
    <property type="protein sequence ID" value="CUN02697.1"/>
    <property type="molecule type" value="Genomic_DNA"/>
</dbReference>
<evidence type="ECO:0000313" key="10">
    <source>
        <dbReference type="EMBL" id="CRL40169.1"/>
    </source>
</evidence>
<comment type="similarity">
    <text evidence="3 8">Belongs to the acetolactate synthase small subunit family.</text>
</comment>
<evidence type="ECO:0000256" key="8">
    <source>
        <dbReference type="RuleBase" id="RU368092"/>
    </source>
</evidence>
<organism evidence="10 12">
    <name type="scientific">Roseburia faecis</name>
    <dbReference type="NCBI Taxonomy" id="301302"/>
    <lineage>
        <taxon>Bacteria</taxon>
        <taxon>Bacillati</taxon>
        <taxon>Bacillota</taxon>
        <taxon>Clostridia</taxon>
        <taxon>Lachnospirales</taxon>
        <taxon>Lachnospiraceae</taxon>
        <taxon>Roseburia</taxon>
    </lineage>
</organism>
<comment type="pathway">
    <text evidence="2 8">Amino-acid biosynthesis; L-valine biosynthesis; L-valine from pyruvate: step 1/4.</text>
</comment>
<dbReference type="PANTHER" id="PTHR30239:SF0">
    <property type="entry name" value="ACETOLACTATE SYNTHASE SMALL SUBUNIT 1, CHLOROPLASTIC"/>
    <property type="match status" value="1"/>
</dbReference>
<dbReference type="GO" id="GO:0009097">
    <property type="term" value="P:isoleucine biosynthetic process"/>
    <property type="evidence" value="ECO:0007669"/>
    <property type="project" value="UniProtKB-UniRule"/>
</dbReference>
<comment type="subunit">
    <text evidence="4 8">Dimer of large and small chains.</text>
</comment>
<dbReference type="InterPro" id="IPR027271">
    <property type="entry name" value="Acetolactate_synth/TF_NikR_C"/>
</dbReference>
<evidence type="ECO:0000259" key="9">
    <source>
        <dbReference type="PROSITE" id="PS51671"/>
    </source>
</evidence>
<dbReference type="GO" id="GO:1990610">
    <property type="term" value="F:acetolactate synthase regulator activity"/>
    <property type="evidence" value="ECO:0007669"/>
    <property type="project" value="UniProtKB-UniRule"/>
</dbReference>
<dbReference type="UniPathway" id="UPA00049">
    <property type="reaction ID" value="UER00059"/>
</dbReference>
<dbReference type="InterPro" id="IPR045865">
    <property type="entry name" value="ACT-like_dom_sf"/>
</dbReference>
<dbReference type="InterPro" id="IPR004789">
    <property type="entry name" value="Acetalactate_synth_ssu"/>
</dbReference>
<dbReference type="EC" id="2.2.1.6" evidence="8"/>
<gene>
    <name evidence="11" type="primary">ilvH_2</name>
    <name evidence="11" type="ORF">ERS852420_02227</name>
    <name evidence="10" type="ORF">M72_08541</name>
</gene>
<dbReference type="Gene3D" id="3.30.70.260">
    <property type="match status" value="1"/>
</dbReference>
<comment type="function">
    <text evidence="8">Catalyzes the conversion of 2 pyruvate molecules into acetolactate in the first common step of the biosynthetic pathway of the branched-amino acids such as leucine, isoleucine, and valine.</text>
</comment>
<dbReference type="CDD" id="cd04878">
    <property type="entry name" value="ACT_AHAS"/>
    <property type="match status" value="1"/>
</dbReference>
<sequence length="168" mass="19056">MSEMKKRWIALYVENDVGVLAKVSGLFSGKSYNLQSLTVGTTEDETVSRMTISVESDDITFEQIKKQLNRMVEVIKVIDLTNVPLRLKELMFVKIMELNETQMTEVFQIAQAMRVDVVDIGIGSVMLECRRTEQKHDDLIAILKKKFKHISVVRGGSVAIESISTECR</sequence>
<protein>
    <recommendedName>
        <fullName evidence="8">Acetolactate synthase small subunit</fullName>
        <shortName evidence="8">AHAS</shortName>
        <shortName evidence="8">ALS</shortName>
        <ecNumber evidence="8">2.2.1.6</ecNumber>
    </recommendedName>
    <alternativeName>
        <fullName evidence="8">Acetohydroxy-acid synthase small subunit</fullName>
    </alternativeName>
</protein>
<keyword evidence="5 8" id="KW-0028">Amino-acid biosynthesis</keyword>
<reference evidence="10" key="1">
    <citation type="submission" date="2015-05" db="EMBL/GenBank/DDBJ databases">
        <authorList>
            <person name="Wang D.B."/>
            <person name="Wang M."/>
        </authorList>
    </citation>
    <scope>NUCLEOTIDE SEQUENCE [LARGE SCALE GENOMIC DNA]</scope>
    <source>
        <strain evidence="10">M72</strain>
    </source>
</reference>
<dbReference type="STRING" id="301302.ERS852420_02227"/>
<evidence type="ECO:0000313" key="13">
    <source>
        <dbReference type="Proteomes" id="UP000095495"/>
    </source>
</evidence>
<dbReference type="Proteomes" id="UP000095495">
    <property type="component" value="Unassembled WGS sequence"/>
</dbReference>
<dbReference type="Pfam" id="PF10369">
    <property type="entry name" value="ALS_ss_C"/>
    <property type="match status" value="1"/>
</dbReference>
<comment type="catalytic activity">
    <reaction evidence="7 8">
        <text>2 pyruvate + H(+) = (2S)-2-acetolactate + CO2</text>
        <dbReference type="Rhea" id="RHEA:25249"/>
        <dbReference type="ChEBI" id="CHEBI:15361"/>
        <dbReference type="ChEBI" id="CHEBI:15378"/>
        <dbReference type="ChEBI" id="CHEBI:16526"/>
        <dbReference type="ChEBI" id="CHEBI:58476"/>
        <dbReference type="EC" id="2.2.1.6"/>
    </reaction>
</comment>
<dbReference type="NCBIfam" id="NF008864">
    <property type="entry name" value="PRK11895.1"/>
    <property type="match status" value="1"/>
</dbReference>
<dbReference type="EMBL" id="CVRR01000033">
    <property type="protein sequence ID" value="CRL40169.1"/>
    <property type="molecule type" value="Genomic_DNA"/>
</dbReference>
<dbReference type="PROSITE" id="PS51671">
    <property type="entry name" value="ACT"/>
    <property type="match status" value="1"/>
</dbReference>
<dbReference type="AlphaFoldDB" id="A0A0M6WSK7"/>
<evidence type="ECO:0000256" key="5">
    <source>
        <dbReference type="ARBA" id="ARBA00022605"/>
    </source>
</evidence>
<evidence type="ECO:0000256" key="3">
    <source>
        <dbReference type="ARBA" id="ARBA00006341"/>
    </source>
</evidence>
<proteinExistence type="inferred from homology"/>
<evidence type="ECO:0000256" key="4">
    <source>
        <dbReference type="ARBA" id="ARBA00011744"/>
    </source>
</evidence>
<comment type="pathway">
    <text evidence="1 8">Amino-acid biosynthesis; L-isoleucine biosynthesis; L-isoleucine from 2-oxobutanoate: step 1/4.</text>
</comment>
<dbReference type="PANTHER" id="PTHR30239">
    <property type="entry name" value="ACETOLACTATE SYNTHASE SMALL SUBUNIT"/>
    <property type="match status" value="1"/>
</dbReference>
<evidence type="ECO:0000313" key="11">
    <source>
        <dbReference type="EMBL" id="CUN02697.1"/>
    </source>
</evidence>
<reference evidence="12" key="2">
    <citation type="submission" date="2015-05" db="EMBL/GenBank/DDBJ databases">
        <authorList>
            <consortium name="Pathogen Informatics"/>
        </authorList>
    </citation>
    <scope>NUCLEOTIDE SEQUENCE [LARGE SCALE GENOMIC DNA]</scope>
    <source>
        <strain evidence="11 13">2789STDY5608863</strain>
        <strain evidence="12">M72</strain>
    </source>
</reference>
<keyword evidence="8 11" id="KW-0808">Transferase</keyword>
<dbReference type="InterPro" id="IPR002912">
    <property type="entry name" value="ACT_dom"/>
</dbReference>
<evidence type="ECO:0000256" key="6">
    <source>
        <dbReference type="ARBA" id="ARBA00023304"/>
    </source>
</evidence>
<dbReference type="InterPro" id="IPR039557">
    <property type="entry name" value="AHAS_ACT"/>
</dbReference>
<dbReference type="GO" id="GO:0005829">
    <property type="term" value="C:cytosol"/>
    <property type="evidence" value="ECO:0007669"/>
    <property type="project" value="TreeGrafter"/>
</dbReference>
<keyword evidence="12" id="KW-1185">Reference proteome</keyword>
<dbReference type="UniPathway" id="UPA00047">
    <property type="reaction ID" value="UER00055"/>
</dbReference>
<evidence type="ECO:0000256" key="2">
    <source>
        <dbReference type="ARBA" id="ARBA00005025"/>
    </source>
</evidence>
<dbReference type="SUPFAM" id="SSF55021">
    <property type="entry name" value="ACT-like"/>
    <property type="match status" value="2"/>
</dbReference>
<evidence type="ECO:0000313" key="12">
    <source>
        <dbReference type="Proteomes" id="UP000049979"/>
    </source>
</evidence>
<keyword evidence="6 8" id="KW-0100">Branched-chain amino acid biosynthesis</keyword>
<accession>A0A0M6WSK7</accession>
<dbReference type="GO" id="GO:0003984">
    <property type="term" value="F:acetolactate synthase activity"/>
    <property type="evidence" value="ECO:0007669"/>
    <property type="project" value="UniProtKB-UniRule"/>
</dbReference>
<dbReference type="InterPro" id="IPR019455">
    <property type="entry name" value="Acetolactate_synth_ssu_C"/>
</dbReference>
<dbReference type="InterPro" id="IPR054480">
    <property type="entry name" value="AHAS_small-like_ACT"/>
</dbReference>
<dbReference type="GO" id="GO:0009099">
    <property type="term" value="P:L-valine biosynthetic process"/>
    <property type="evidence" value="ECO:0007669"/>
    <property type="project" value="UniProtKB-UniRule"/>
</dbReference>
<dbReference type="Gene3D" id="3.30.70.1150">
    <property type="entry name" value="ACT-like. Chain A, domain 2"/>
    <property type="match status" value="1"/>
</dbReference>
<feature type="domain" description="ACT" evidence="9">
    <location>
        <begin position="8"/>
        <end position="82"/>
    </location>
</feature>
<dbReference type="Pfam" id="PF22629">
    <property type="entry name" value="ACT_AHAS_ss"/>
    <property type="match status" value="1"/>
</dbReference>
<dbReference type="NCBIfam" id="TIGR00119">
    <property type="entry name" value="acolac_sm"/>
    <property type="match status" value="1"/>
</dbReference>
<evidence type="ECO:0000256" key="7">
    <source>
        <dbReference type="ARBA" id="ARBA00048670"/>
    </source>
</evidence>
<evidence type="ECO:0000256" key="1">
    <source>
        <dbReference type="ARBA" id="ARBA00004974"/>
    </source>
</evidence>
<name>A0A0M6WSK7_9FIRM</name>